<name>A0A1V6SKC3_9EURO</name>
<organism evidence="3 4">
    <name type="scientific">Penicillium steckii</name>
    <dbReference type="NCBI Taxonomy" id="303698"/>
    <lineage>
        <taxon>Eukaryota</taxon>
        <taxon>Fungi</taxon>
        <taxon>Dikarya</taxon>
        <taxon>Ascomycota</taxon>
        <taxon>Pezizomycotina</taxon>
        <taxon>Eurotiomycetes</taxon>
        <taxon>Eurotiomycetidae</taxon>
        <taxon>Eurotiales</taxon>
        <taxon>Aspergillaceae</taxon>
        <taxon>Penicillium</taxon>
    </lineage>
</organism>
<dbReference type="GO" id="GO:0072330">
    <property type="term" value="P:monocarboxylic acid biosynthetic process"/>
    <property type="evidence" value="ECO:0007669"/>
    <property type="project" value="UniProtKB-ARBA"/>
</dbReference>
<dbReference type="InterPro" id="IPR029058">
    <property type="entry name" value="AB_hydrolase_fold"/>
</dbReference>
<dbReference type="STRING" id="303698.A0A1V6SKC3"/>
<reference evidence="4" key="1">
    <citation type="journal article" date="2017" name="Nat. Microbiol.">
        <title>Global analysis of biosynthetic gene clusters reveals vast potential of secondary metabolite production in Penicillium species.</title>
        <authorList>
            <person name="Nielsen J.C."/>
            <person name="Grijseels S."/>
            <person name="Prigent S."/>
            <person name="Ji B."/>
            <person name="Dainat J."/>
            <person name="Nielsen K.F."/>
            <person name="Frisvad J.C."/>
            <person name="Workman M."/>
            <person name="Nielsen J."/>
        </authorList>
    </citation>
    <scope>NUCLEOTIDE SEQUENCE [LARGE SCALE GENOMIC DNA]</scope>
    <source>
        <strain evidence="4">IBT 24891</strain>
    </source>
</reference>
<keyword evidence="1" id="KW-0378">Hydrolase</keyword>
<dbReference type="InterPro" id="IPR050300">
    <property type="entry name" value="GDXG_lipolytic_enzyme"/>
</dbReference>
<evidence type="ECO:0000256" key="1">
    <source>
        <dbReference type="ARBA" id="ARBA00022801"/>
    </source>
</evidence>
<dbReference type="OrthoDB" id="2152029at2759"/>
<dbReference type="PANTHER" id="PTHR48081:SF31">
    <property type="entry name" value="STERYL ACETYL HYDROLASE MUG81-RELATED"/>
    <property type="match status" value="1"/>
</dbReference>
<gene>
    <name evidence="3" type="ORF">PENSTE_c035G02185</name>
</gene>
<evidence type="ECO:0000313" key="4">
    <source>
        <dbReference type="Proteomes" id="UP000191285"/>
    </source>
</evidence>
<dbReference type="Proteomes" id="UP000191285">
    <property type="component" value="Unassembled WGS sequence"/>
</dbReference>
<comment type="caution">
    <text evidence="3">The sequence shown here is derived from an EMBL/GenBank/DDBJ whole genome shotgun (WGS) entry which is preliminary data.</text>
</comment>
<dbReference type="Pfam" id="PF07859">
    <property type="entry name" value="Abhydrolase_3"/>
    <property type="match status" value="1"/>
</dbReference>
<dbReference type="Gene3D" id="3.40.50.1820">
    <property type="entry name" value="alpha/beta hydrolase"/>
    <property type="match status" value="1"/>
</dbReference>
<keyword evidence="4" id="KW-1185">Reference proteome</keyword>
<dbReference type="GO" id="GO:0016787">
    <property type="term" value="F:hydrolase activity"/>
    <property type="evidence" value="ECO:0007669"/>
    <property type="project" value="UniProtKB-KW"/>
</dbReference>
<dbReference type="PANTHER" id="PTHR48081">
    <property type="entry name" value="AB HYDROLASE SUPERFAMILY PROTEIN C4A8.06C"/>
    <property type="match status" value="1"/>
</dbReference>
<sequence>MQLIWTPFSCRTSKIEILTSHPFYLVSYLTYSSVLLSQIQAALYPTMAHIKRDPMVPELGFWEKTDVQLGKLTILANVLYAAITGVFRGKGSPKFYSAHLLATAVRTTVDRFSARQTQYMSPPTPETYKAVMKKRGLEPETVTLPHDTEGYWMGNKDAKNVVIFFHGGGFVLAAVAPHFEFWLNVLKTLNENGHDIAVFIPRYTQSPHATYPTQLRQAAGALSYILNETGRSPSNIVVGGDSAGGNLAMALLLHLSHPHPEIDPISLSTPLAGVFGLAPWVNFSTDWPSFKDNAYKDLLTERVLNEWSATYHGGKEHDAWSEPDRAPAEWWADAKTECILILAGSDELLLSPIDSFAKKVKAVFPNTTYIVGVDEPHDMPFYGNPGPDGAYTGNELRQWVASRL</sequence>
<evidence type="ECO:0000313" key="3">
    <source>
        <dbReference type="EMBL" id="OQE14491.1"/>
    </source>
</evidence>
<proteinExistence type="predicted"/>
<dbReference type="AlphaFoldDB" id="A0A1V6SKC3"/>
<dbReference type="SUPFAM" id="SSF53474">
    <property type="entry name" value="alpha/beta-Hydrolases"/>
    <property type="match status" value="1"/>
</dbReference>
<evidence type="ECO:0000259" key="2">
    <source>
        <dbReference type="Pfam" id="PF07859"/>
    </source>
</evidence>
<protein>
    <recommendedName>
        <fullName evidence="2">Alpha/beta hydrolase fold-3 domain-containing protein</fullName>
    </recommendedName>
</protein>
<dbReference type="GO" id="GO:0017000">
    <property type="term" value="P:antibiotic biosynthetic process"/>
    <property type="evidence" value="ECO:0007669"/>
    <property type="project" value="UniProtKB-ARBA"/>
</dbReference>
<dbReference type="InterPro" id="IPR013094">
    <property type="entry name" value="AB_hydrolase_3"/>
</dbReference>
<accession>A0A1V6SKC3</accession>
<feature type="domain" description="Alpha/beta hydrolase fold-3" evidence="2">
    <location>
        <begin position="162"/>
        <end position="379"/>
    </location>
</feature>
<dbReference type="EMBL" id="MLKD01000035">
    <property type="protein sequence ID" value="OQE14491.1"/>
    <property type="molecule type" value="Genomic_DNA"/>
</dbReference>